<evidence type="ECO:0000256" key="2">
    <source>
        <dbReference type="ARBA" id="ARBA00022679"/>
    </source>
</evidence>
<evidence type="ECO:0000256" key="6">
    <source>
        <dbReference type="ARBA" id="ARBA00048117"/>
    </source>
</evidence>
<evidence type="ECO:0000259" key="7">
    <source>
        <dbReference type="Pfam" id="PF00814"/>
    </source>
</evidence>
<comment type="caution">
    <text evidence="8">The sequence shown here is derived from an EMBL/GenBank/DDBJ whole genome shotgun (WGS) entry which is preliminary data.</text>
</comment>
<dbReference type="GO" id="GO:0061711">
    <property type="term" value="F:tRNA N(6)-L-threonylcarbamoyladenine synthase activity"/>
    <property type="evidence" value="ECO:0007669"/>
    <property type="project" value="UniProtKB-EC"/>
</dbReference>
<dbReference type="Proteomes" id="UP000176287">
    <property type="component" value="Unassembled WGS sequence"/>
</dbReference>
<dbReference type="SUPFAM" id="SSF53067">
    <property type="entry name" value="Actin-like ATPase domain"/>
    <property type="match status" value="2"/>
</dbReference>
<dbReference type="GO" id="GO:0008033">
    <property type="term" value="P:tRNA processing"/>
    <property type="evidence" value="ECO:0007669"/>
    <property type="project" value="UniProtKB-KW"/>
</dbReference>
<dbReference type="PANTHER" id="PTHR11735">
    <property type="entry name" value="TRNA N6-ADENOSINE THREONYLCARBAMOYLTRANSFERASE"/>
    <property type="match status" value="1"/>
</dbReference>
<evidence type="ECO:0000313" key="9">
    <source>
        <dbReference type="Proteomes" id="UP000176287"/>
    </source>
</evidence>
<feature type="domain" description="Gcp-like" evidence="7">
    <location>
        <begin position="30"/>
        <end position="115"/>
    </location>
</feature>
<keyword evidence="3" id="KW-0819">tRNA processing</keyword>
<dbReference type="STRING" id="1798649.A3B13_02635"/>
<keyword evidence="4" id="KW-0479">Metal-binding</keyword>
<dbReference type="InterPro" id="IPR000905">
    <property type="entry name" value="Gcp-like_dom"/>
</dbReference>
<gene>
    <name evidence="8" type="ORF">A3B13_02635</name>
</gene>
<dbReference type="EMBL" id="MHKZ01000009">
    <property type="protein sequence ID" value="OGZ00970.1"/>
    <property type="molecule type" value="Genomic_DNA"/>
</dbReference>
<dbReference type="GO" id="GO:0046872">
    <property type="term" value="F:metal ion binding"/>
    <property type="evidence" value="ECO:0007669"/>
    <property type="project" value="UniProtKB-KW"/>
</dbReference>
<dbReference type="Gene3D" id="3.30.420.40">
    <property type="match status" value="2"/>
</dbReference>
<evidence type="ECO:0000256" key="4">
    <source>
        <dbReference type="ARBA" id="ARBA00022723"/>
    </source>
</evidence>
<reference evidence="8 9" key="1">
    <citation type="journal article" date="2016" name="Nat. Commun.">
        <title>Thousands of microbial genomes shed light on interconnected biogeochemical processes in an aquifer system.</title>
        <authorList>
            <person name="Anantharaman K."/>
            <person name="Brown C.T."/>
            <person name="Hug L.A."/>
            <person name="Sharon I."/>
            <person name="Castelle C.J."/>
            <person name="Probst A.J."/>
            <person name="Thomas B.C."/>
            <person name="Singh A."/>
            <person name="Wilkins M.J."/>
            <person name="Karaoz U."/>
            <person name="Brodie E.L."/>
            <person name="Williams K.H."/>
            <person name="Hubbard S.S."/>
            <person name="Banfield J.F."/>
        </authorList>
    </citation>
    <scope>NUCLEOTIDE SEQUENCE [LARGE SCALE GENOMIC DNA]</scope>
</reference>
<name>A0A1G2CJQ7_9BACT</name>
<accession>A0A1G2CJQ7</accession>
<sequence length="336" mass="37083">MKILSIETSCDETGIALVQAEGGFSNPRFEVLKNLVSSQIKIHRPFGGVVPGLAKREHIKNLPLLFRKVFGISKQIPKSKFRMNTIDLIAVTVGPGLEPALWTGITFAQELLKTLTNADGTQTNAEKSQRKSAKPKLVGVNHLEGHLYSFLLPQKTVSTKSKIRNLKQKSSGFRISNLEFPAITLLVSGGHTTLLLMKNLKTWKLLGETKDDAAGEAFDKVARMLGLSYPGGPEIERLALSMPKGEKPSIAFPRPMLNQKNYDFSFSGLKTAVLYHLRGQNTLINADKDADKRRYKQIRVNPRGSPRKSAHREDVAASFQQAVIDVLIAKTMRAAA</sequence>
<keyword evidence="2" id="KW-0808">Transferase</keyword>
<dbReference type="InterPro" id="IPR017861">
    <property type="entry name" value="KAE1/TsaD"/>
</dbReference>
<proteinExistence type="predicted"/>
<dbReference type="PRINTS" id="PR00789">
    <property type="entry name" value="OSIALOPTASE"/>
</dbReference>
<dbReference type="InterPro" id="IPR043129">
    <property type="entry name" value="ATPase_NBD"/>
</dbReference>
<dbReference type="PANTHER" id="PTHR11735:SF6">
    <property type="entry name" value="TRNA N6-ADENOSINE THREONYLCARBAMOYLTRANSFERASE, MITOCHONDRIAL"/>
    <property type="match status" value="1"/>
</dbReference>
<dbReference type="Pfam" id="PF00814">
    <property type="entry name" value="TsaD"/>
    <property type="match status" value="2"/>
</dbReference>
<feature type="domain" description="Gcp-like" evidence="7">
    <location>
        <begin position="177"/>
        <end position="335"/>
    </location>
</feature>
<evidence type="ECO:0000256" key="3">
    <source>
        <dbReference type="ARBA" id="ARBA00022694"/>
    </source>
</evidence>
<comment type="catalytic activity">
    <reaction evidence="6">
        <text>L-threonylcarbamoyladenylate + adenosine(37) in tRNA = N(6)-L-threonylcarbamoyladenosine(37) in tRNA + AMP + H(+)</text>
        <dbReference type="Rhea" id="RHEA:37059"/>
        <dbReference type="Rhea" id="RHEA-COMP:10162"/>
        <dbReference type="Rhea" id="RHEA-COMP:10163"/>
        <dbReference type="ChEBI" id="CHEBI:15378"/>
        <dbReference type="ChEBI" id="CHEBI:73682"/>
        <dbReference type="ChEBI" id="CHEBI:74411"/>
        <dbReference type="ChEBI" id="CHEBI:74418"/>
        <dbReference type="ChEBI" id="CHEBI:456215"/>
        <dbReference type="EC" id="2.3.1.234"/>
    </reaction>
</comment>
<dbReference type="AlphaFoldDB" id="A0A1G2CJQ7"/>
<evidence type="ECO:0000313" key="8">
    <source>
        <dbReference type="EMBL" id="OGZ00970.1"/>
    </source>
</evidence>
<dbReference type="EC" id="2.3.1.234" evidence="1"/>
<protein>
    <recommendedName>
        <fullName evidence="1">N(6)-L-threonylcarbamoyladenine synthase</fullName>
        <ecNumber evidence="1">2.3.1.234</ecNumber>
    </recommendedName>
</protein>
<evidence type="ECO:0000256" key="1">
    <source>
        <dbReference type="ARBA" id="ARBA00012156"/>
    </source>
</evidence>
<organism evidence="8 9">
    <name type="scientific">Candidatus Liptonbacteria bacterium RIFCSPLOWO2_01_FULL_45_15</name>
    <dbReference type="NCBI Taxonomy" id="1798649"/>
    <lineage>
        <taxon>Bacteria</taxon>
        <taxon>Candidatus Liptoniibacteriota</taxon>
    </lineage>
</organism>
<keyword evidence="5" id="KW-0012">Acyltransferase</keyword>
<feature type="non-terminal residue" evidence="8">
    <location>
        <position position="336"/>
    </location>
</feature>
<evidence type="ECO:0000256" key="5">
    <source>
        <dbReference type="ARBA" id="ARBA00023315"/>
    </source>
</evidence>